<dbReference type="InterPro" id="IPR009057">
    <property type="entry name" value="Homeodomain-like_sf"/>
</dbReference>
<dbReference type="RefSeq" id="WP_214359480.1">
    <property type="nucleotide sequence ID" value="NZ_JAEKFT010000001.1"/>
</dbReference>
<dbReference type="Gene3D" id="1.10.10.60">
    <property type="entry name" value="Homeodomain-like"/>
    <property type="match status" value="1"/>
</dbReference>
<dbReference type="InterPro" id="IPR036271">
    <property type="entry name" value="Tet_transcr_reg_TetR-rel_C_sf"/>
</dbReference>
<keyword evidence="1" id="KW-0805">Transcription regulation</keyword>
<keyword evidence="2 4" id="KW-0238">DNA-binding</keyword>
<evidence type="ECO:0000259" key="5">
    <source>
        <dbReference type="PROSITE" id="PS50977"/>
    </source>
</evidence>
<evidence type="ECO:0000256" key="2">
    <source>
        <dbReference type="ARBA" id="ARBA00023125"/>
    </source>
</evidence>
<organism evidence="6 7">
    <name type="scientific">Denitromonas iodatirespirans</name>
    <dbReference type="NCBI Taxonomy" id="2795389"/>
    <lineage>
        <taxon>Bacteria</taxon>
        <taxon>Pseudomonadati</taxon>
        <taxon>Pseudomonadota</taxon>
        <taxon>Betaproteobacteria</taxon>
        <taxon>Rhodocyclales</taxon>
        <taxon>Zoogloeaceae</taxon>
        <taxon>Denitromonas</taxon>
    </lineage>
</organism>
<dbReference type="Gene3D" id="1.10.357.10">
    <property type="entry name" value="Tetracycline Repressor, domain 2"/>
    <property type="match status" value="1"/>
</dbReference>
<evidence type="ECO:0000256" key="4">
    <source>
        <dbReference type="PROSITE-ProRule" id="PRU00335"/>
    </source>
</evidence>
<dbReference type="Pfam" id="PF16925">
    <property type="entry name" value="TetR_C_13"/>
    <property type="match status" value="1"/>
</dbReference>
<dbReference type="PROSITE" id="PS50977">
    <property type="entry name" value="HTH_TETR_2"/>
    <property type="match status" value="1"/>
</dbReference>
<dbReference type="PRINTS" id="PR00455">
    <property type="entry name" value="HTHTETR"/>
</dbReference>
<evidence type="ECO:0000256" key="3">
    <source>
        <dbReference type="ARBA" id="ARBA00023163"/>
    </source>
</evidence>
<evidence type="ECO:0000256" key="1">
    <source>
        <dbReference type="ARBA" id="ARBA00023015"/>
    </source>
</evidence>
<feature type="DNA-binding region" description="H-T-H motif" evidence="4">
    <location>
        <begin position="28"/>
        <end position="47"/>
    </location>
</feature>
<dbReference type="SUPFAM" id="SSF46689">
    <property type="entry name" value="Homeodomain-like"/>
    <property type="match status" value="1"/>
</dbReference>
<comment type="caution">
    <text evidence="6">The sequence shown here is derived from an EMBL/GenBank/DDBJ whole genome shotgun (WGS) entry which is preliminary data.</text>
</comment>
<protein>
    <submittedName>
        <fullName evidence="6">TetR/AcrR family transcriptional regulator</fullName>
    </submittedName>
</protein>
<dbReference type="AlphaFoldDB" id="A0A944HAV0"/>
<keyword evidence="7" id="KW-1185">Reference proteome</keyword>
<evidence type="ECO:0000313" key="6">
    <source>
        <dbReference type="EMBL" id="MBT0959726.1"/>
    </source>
</evidence>
<dbReference type="EMBL" id="JAEKFT010000001">
    <property type="protein sequence ID" value="MBT0959726.1"/>
    <property type="molecule type" value="Genomic_DNA"/>
</dbReference>
<feature type="domain" description="HTH tetR-type" evidence="5">
    <location>
        <begin position="5"/>
        <end position="65"/>
    </location>
</feature>
<dbReference type="PANTHER" id="PTHR47506">
    <property type="entry name" value="TRANSCRIPTIONAL REGULATORY PROTEIN"/>
    <property type="match status" value="1"/>
</dbReference>
<dbReference type="InterPro" id="IPR001647">
    <property type="entry name" value="HTH_TetR"/>
</dbReference>
<accession>A0A944HAV0</accession>
<dbReference type="Pfam" id="PF00440">
    <property type="entry name" value="TetR_N"/>
    <property type="match status" value="1"/>
</dbReference>
<dbReference type="Proteomes" id="UP000694660">
    <property type="component" value="Unassembled WGS sequence"/>
</dbReference>
<reference evidence="7" key="1">
    <citation type="journal article" date="2022" name="ISME J.">
        <title>Genetic and phylogenetic analysis of dissimilatory iodate-reducing bacteria identifies potential niches across the world's oceans.</title>
        <authorList>
            <person name="Reyes-Umana V."/>
            <person name="Henning Z."/>
            <person name="Lee K."/>
            <person name="Barnum T.P."/>
            <person name="Coates J.D."/>
        </authorList>
    </citation>
    <scope>NUCLEOTIDE SEQUENCE [LARGE SCALE GENOMIC DNA]</scope>
    <source>
        <strain evidence="7">IR12</strain>
    </source>
</reference>
<keyword evidence="3" id="KW-0804">Transcription</keyword>
<evidence type="ECO:0000313" key="7">
    <source>
        <dbReference type="Proteomes" id="UP000694660"/>
    </source>
</evidence>
<dbReference type="GO" id="GO:0003677">
    <property type="term" value="F:DNA binding"/>
    <property type="evidence" value="ECO:0007669"/>
    <property type="project" value="UniProtKB-UniRule"/>
</dbReference>
<proteinExistence type="predicted"/>
<dbReference type="InterPro" id="IPR011075">
    <property type="entry name" value="TetR_C"/>
</dbReference>
<sequence>MNKGERTRQTILDAAVAMACEAGFESLSIGALADRVGMSKSGLFAHFGSREDLQIAAIEAAAARFSDLVFLPALKAPRGVPRLEALLANWLTWVERGGWGGGCPLQSAALEFDDKPGPVRDVVIAHYRQLERELTRTASLAVEQGEFRTDLDLGKFVFDMLGIVFATYYRRRLLGDSGTRALAQASFGELIERSRAHPVTH</sequence>
<dbReference type="SUPFAM" id="SSF48498">
    <property type="entry name" value="Tetracyclin repressor-like, C-terminal domain"/>
    <property type="match status" value="1"/>
</dbReference>
<name>A0A944HAV0_DENI1</name>
<dbReference type="PANTHER" id="PTHR47506:SF6">
    <property type="entry name" value="HTH-TYPE TRANSCRIPTIONAL REPRESSOR NEMR"/>
    <property type="match status" value="1"/>
</dbReference>
<gene>
    <name evidence="6" type="ORF">I8J34_00960</name>
</gene>